<reference evidence="1" key="2">
    <citation type="submission" date="2020-08" db="EMBL/GenBank/DDBJ databases">
        <title>Plant Genome Project.</title>
        <authorList>
            <person name="Zhang R.-G."/>
        </authorList>
    </citation>
    <scope>NUCLEOTIDE SEQUENCE</scope>
    <source>
        <strain evidence="1">Huo1</strain>
        <tissue evidence="1">Leaf</tissue>
    </source>
</reference>
<reference evidence="1" key="1">
    <citation type="submission" date="2018-01" db="EMBL/GenBank/DDBJ databases">
        <authorList>
            <person name="Mao J.F."/>
        </authorList>
    </citation>
    <scope>NUCLEOTIDE SEQUENCE</scope>
    <source>
        <strain evidence="1">Huo1</strain>
        <tissue evidence="1">Leaf</tissue>
    </source>
</reference>
<name>A0A8X8WX28_SALSN</name>
<accession>A0A8X8WX28</accession>
<dbReference type="AlphaFoldDB" id="A0A8X8WX28"/>
<keyword evidence="2" id="KW-1185">Reference proteome</keyword>
<dbReference type="EMBL" id="PNBA02000013">
    <property type="protein sequence ID" value="KAG6402640.1"/>
    <property type="molecule type" value="Genomic_DNA"/>
</dbReference>
<proteinExistence type="predicted"/>
<protein>
    <submittedName>
        <fullName evidence="1">Uncharacterized protein</fullName>
    </submittedName>
</protein>
<evidence type="ECO:0000313" key="2">
    <source>
        <dbReference type="Proteomes" id="UP000298416"/>
    </source>
</evidence>
<sequence length="77" mass="8071">MEESPPPPPPLLERMKKGLVGFGASLGEGFGYAKAAVVGFTKKLTAKSEEDATAADLQTAKMQVAAADHAEDIKRKA</sequence>
<evidence type="ECO:0000313" key="1">
    <source>
        <dbReference type="EMBL" id="KAG6402640.1"/>
    </source>
</evidence>
<gene>
    <name evidence="1" type="ORF">SASPL_134842</name>
</gene>
<organism evidence="1">
    <name type="scientific">Salvia splendens</name>
    <name type="common">Scarlet sage</name>
    <dbReference type="NCBI Taxonomy" id="180675"/>
    <lineage>
        <taxon>Eukaryota</taxon>
        <taxon>Viridiplantae</taxon>
        <taxon>Streptophyta</taxon>
        <taxon>Embryophyta</taxon>
        <taxon>Tracheophyta</taxon>
        <taxon>Spermatophyta</taxon>
        <taxon>Magnoliopsida</taxon>
        <taxon>eudicotyledons</taxon>
        <taxon>Gunneridae</taxon>
        <taxon>Pentapetalae</taxon>
        <taxon>asterids</taxon>
        <taxon>lamiids</taxon>
        <taxon>Lamiales</taxon>
        <taxon>Lamiaceae</taxon>
        <taxon>Nepetoideae</taxon>
        <taxon>Mentheae</taxon>
        <taxon>Salviinae</taxon>
        <taxon>Salvia</taxon>
        <taxon>Salvia subgen. Calosphace</taxon>
        <taxon>core Calosphace</taxon>
    </lineage>
</organism>
<comment type="caution">
    <text evidence="1">The sequence shown here is derived from an EMBL/GenBank/DDBJ whole genome shotgun (WGS) entry which is preliminary data.</text>
</comment>
<dbReference type="Proteomes" id="UP000298416">
    <property type="component" value="Unassembled WGS sequence"/>
</dbReference>